<evidence type="ECO:0000313" key="2">
    <source>
        <dbReference type="EMBL" id="GIY52133.1"/>
    </source>
</evidence>
<evidence type="ECO:0000313" key="3">
    <source>
        <dbReference type="Proteomes" id="UP001054837"/>
    </source>
</evidence>
<accession>A0AAV4U2V2</accession>
<proteinExistence type="predicted"/>
<dbReference type="Proteomes" id="UP001054837">
    <property type="component" value="Unassembled WGS sequence"/>
</dbReference>
<gene>
    <name evidence="2" type="ORF">CDAR_432261</name>
</gene>
<keyword evidence="3" id="KW-1185">Reference proteome</keyword>
<reference evidence="2 3" key="1">
    <citation type="submission" date="2021-06" db="EMBL/GenBank/DDBJ databases">
        <title>Caerostris darwini draft genome.</title>
        <authorList>
            <person name="Kono N."/>
            <person name="Arakawa K."/>
        </authorList>
    </citation>
    <scope>NUCLEOTIDE SEQUENCE [LARGE SCALE GENOMIC DNA]</scope>
</reference>
<feature type="region of interest" description="Disordered" evidence="1">
    <location>
        <begin position="63"/>
        <end position="88"/>
    </location>
</feature>
<protein>
    <submittedName>
        <fullName evidence="2">Uncharacterized protein</fullName>
    </submittedName>
</protein>
<organism evidence="2 3">
    <name type="scientific">Caerostris darwini</name>
    <dbReference type="NCBI Taxonomy" id="1538125"/>
    <lineage>
        <taxon>Eukaryota</taxon>
        <taxon>Metazoa</taxon>
        <taxon>Ecdysozoa</taxon>
        <taxon>Arthropoda</taxon>
        <taxon>Chelicerata</taxon>
        <taxon>Arachnida</taxon>
        <taxon>Araneae</taxon>
        <taxon>Araneomorphae</taxon>
        <taxon>Entelegynae</taxon>
        <taxon>Araneoidea</taxon>
        <taxon>Araneidae</taxon>
        <taxon>Caerostris</taxon>
    </lineage>
</organism>
<sequence>MVLISFPIICSGDPPFLEKHTARSREQRKHSAISGYVFFEALEGHSPVSNLNSKQKADAIVPLQKQSAPSSQPTATARSKGQVGESVPSEIKDKPLFLFAPAPCVTVEAQLLSG</sequence>
<dbReference type="EMBL" id="BPLQ01010632">
    <property type="protein sequence ID" value="GIY52133.1"/>
    <property type="molecule type" value="Genomic_DNA"/>
</dbReference>
<comment type="caution">
    <text evidence="2">The sequence shown here is derived from an EMBL/GenBank/DDBJ whole genome shotgun (WGS) entry which is preliminary data.</text>
</comment>
<feature type="compositionally biased region" description="Polar residues" evidence="1">
    <location>
        <begin position="64"/>
        <end position="79"/>
    </location>
</feature>
<dbReference type="AlphaFoldDB" id="A0AAV4U2V2"/>
<name>A0AAV4U2V2_9ARAC</name>
<evidence type="ECO:0000256" key="1">
    <source>
        <dbReference type="SAM" id="MobiDB-lite"/>
    </source>
</evidence>